<accession>A0A853EXR8</accession>
<dbReference type="Gene3D" id="3.30.470.20">
    <property type="entry name" value="ATP-grasp fold, B domain"/>
    <property type="match status" value="1"/>
</dbReference>
<dbReference type="GO" id="GO:0016747">
    <property type="term" value="F:acyltransferase activity, transferring groups other than amino-acyl groups"/>
    <property type="evidence" value="ECO:0007669"/>
    <property type="project" value="InterPro"/>
</dbReference>
<sequence length="939" mass="99234">MTTPPDSSADDGVATEAGYPQEWEADVVLSDGTTAHLRPITAADRDALQRFHTAQSERSTYMRFFAAMERLSARDLTRFTVLDHRDRVALVAVTSAADGSEQIIGVARFDTIAPREAEVAFNIADSHQGRGLGSALLEHIAAAAREVGITHFTAEVLPQNGKMLAVFREAGYETTQHVDDGIVTVSIDLDPTERSRQVMIDREHRAEARSMVGLFTPRSIVVVPPGDADATSLQARMAARAISAHLRDGDVTMTVVGATDALRAEIGDPTGLRFVDTLDDVEAPVDLALVVAHPADTLATVRSLARLGVRGVVVSGPGYAETGAEGLALQREIVRTAHAAGMRVVGPGSYGMFARRPEGVFNASLAPVLPPAGTVGIFCQSAPMAVTVLATVWRRGVGVSSFVSAGNRADVSGNDLMQFWQDDESTDVAGLYLESIGNPRKFSRIARRLSLVKPVVVVTAGRSGHVVPAGHAVRPTRAPRRTLEEMFRQSGVVRAENTHQMLDIIQLFAHQPLPSGRRVGIVAGSAPLSAIVAEAAGTAGLVVTSHVAVVREDATEEENLAAIDAVYAEGACDVVVAVHVPVLGGTDARFCAAVAQAAARSGRPTVASVLGLHGLLPELTVEVPAERADQGDVPAPAPAAAAEGGSAARTVTVPAYSTPEDAVQALGAVVRYATWRHQDHGTPLTYSDVDVAGARAVIDRHTVEGRRTALPADEVRALLACYGIDVWESVPVRDADEAVAAAHELGWPVALKSTAESLRHRADLGGVRLDILDEAELRTDVAQMQSSLVDHVPELRHPAARPLEVQRMAPAGVACVIRSTEDELYGPVVSFGLSGDAVDLLGDVSYGVPPLTTTDVAHMVRSVRAAPRLFGYKGLPPADAAAIEDLIGRVSELADDHPEVRSLELYPVVVAERGAAVLSARVTVESANRKDGLRRALPD</sequence>
<dbReference type="GO" id="GO:0005524">
    <property type="term" value="F:ATP binding"/>
    <property type="evidence" value="ECO:0007669"/>
    <property type="project" value="UniProtKB-UniRule"/>
</dbReference>
<gene>
    <name evidence="4" type="ORF">HZZ10_18970</name>
</gene>
<dbReference type="InterPro" id="IPR032875">
    <property type="entry name" value="Succ_CoA_lig_flav_dom"/>
</dbReference>
<dbReference type="SUPFAM" id="SSF51735">
    <property type="entry name" value="NAD(P)-binding Rossmann-fold domains"/>
    <property type="match status" value="1"/>
</dbReference>
<dbReference type="SUPFAM" id="SSF55729">
    <property type="entry name" value="Acyl-CoA N-acyltransferases (Nat)"/>
    <property type="match status" value="1"/>
</dbReference>
<dbReference type="Pfam" id="PF13549">
    <property type="entry name" value="ATP-grasp_5"/>
    <property type="match status" value="1"/>
</dbReference>
<dbReference type="Pfam" id="PF13302">
    <property type="entry name" value="Acetyltransf_3"/>
    <property type="match status" value="1"/>
</dbReference>
<keyword evidence="1" id="KW-0547">Nucleotide-binding</keyword>
<comment type="caution">
    <text evidence="4">The sequence shown here is derived from an EMBL/GenBank/DDBJ whole genome shotgun (WGS) entry which is preliminary data.</text>
</comment>
<dbReference type="Proteomes" id="UP000561011">
    <property type="component" value="Unassembled WGS sequence"/>
</dbReference>
<evidence type="ECO:0000313" key="5">
    <source>
        <dbReference type="Proteomes" id="UP000561011"/>
    </source>
</evidence>
<dbReference type="AlphaFoldDB" id="A0A853EXR8"/>
<dbReference type="Gene3D" id="3.40.50.261">
    <property type="entry name" value="Succinyl-CoA synthetase domains"/>
    <property type="match status" value="2"/>
</dbReference>
<protein>
    <submittedName>
        <fullName evidence="4">GNAT family N-acetyltransferase</fullName>
    </submittedName>
</protein>
<dbReference type="InterPro" id="IPR000182">
    <property type="entry name" value="GNAT_dom"/>
</dbReference>
<dbReference type="InterPro" id="IPR036291">
    <property type="entry name" value="NAD(P)-bd_dom_sf"/>
</dbReference>
<feature type="domain" description="N-acetyltransferase" evidence="3">
    <location>
        <begin position="35"/>
        <end position="190"/>
    </location>
</feature>
<keyword evidence="1" id="KW-0067">ATP-binding</keyword>
<dbReference type="InterPro" id="IPR011761">
    <property type="entry name" value="ATP-grasp"/>
</dbReference>
<dbReference type="PANTHER" id="PTHR42793:SF1">
    <property type="entry name" value="PEPTIDYL-LYSINE N-ACETYLTRANSFERASE PATZ"/>
    <property type="match status" value="1"/>
</dbReference>
<evidence type="ECO:0000256" key="1">
    <source>
        <dbReference type="PROSITE-ProRule" id="PRU00409"/>
    </source>
</evidence>
<name>A0A853EXR8_9MICO</name>
<dbReference type="CDD" id="cd04301">
    <property type="entry name" value="NAT_SF"/>
    <property type="match status" value="1"/>
</dbReference>
<dbReference type="Pfam" id="PF13380">
    <property type="entry name" value="CoA_binding_2"/>
    <property type="match status" value="1"/>
</dbReference>
<dbReference type="SUPFAM" id="SSF52210">
    <property type="entry name" value="Succinyl-CoA synthetase domains"/>
    <property type="match status" value="2"/>
</dbReference>
<organism evidence="4 5">
    <name type="scientific">Sanguibacter inulinus</name>
    <dbReference type="NCBI Taxonomy" id="60922"/>
    <lineage>
        <taxon>Bacteria</taxon>
        <taxon>Bacillati</taxon>
        <taxon>Actinomycetota</taxon>
        <taxon>Actinomycetes</taxon>
        <taxon>Micrococcales</taxon>
        <taxon>Sanguibacteraceae</taxon>
        <taxon>Sanguibacter</taxon>
    </lineage>
</organism>
<evidence type="ECO:0000313" key="4">
    <source>
        <dbReference type="EMBL" id="NYS95586.1"/>
    </source>
</evidence>
<feature type="domain" description="ATP-grasp" evidence="2">
    <location>
        <begin position="716"/>
        <end position="752"/>
    </location>
</feature>
<proteinExistence type="predicted"/>
<keyword evidence="5" id="KW-1185">Reference proteome</keyword>
<dbReference type="GO" id="GO:0046872">
    <property type="term" value="F:metal ion binding"/>
    <property type="evidence" value="ECO:0007669"/>
    <property type="project" value="InterPro"/>
</dbReference>
<reference evidence="4 5" key="1">
    <citation type="submission" date="2020-07" db="EMBL/GenBank/DDBJ databases">
        <title>MOT database genomes.</title>
        <authorList>
            <person name="Joseph S."/>
            <person name="Aduse-Opoku J."/>
            <person name="Hashim A."/>
            <person name="Wade W."/>
            <person name="Curtis M."/>
        </authorList>
    </citation>
    <scope>NUCLEOTIDE SEQUENCE [LARGE SCALE GENOMIC DNA]</scope>
    <source>
        <strain evidence="4 5">DSM 100099</strain>
    </source>
</reference>
<dbReference type="InterPro" id="IPR016181">
    <property type="entry name" value="Acyl_CoA_acyltransferase"/>
</dbReference>
<dbReference type="PROSITE" id="PS51186">
    <property type="entry name" value="GNAT"/>
    <property type="match status" value="1"/>
</dbReference>
<keyword evidence="4" id="KW-0808">Transferase</keyword>
<dbReference type="RefSeq" id="WP_179914706.1">
    <property type="nucleotide sequence ID" value="NZ_JACBYE010000097.1"/>
</dbReference>
<dbReference type="SUPFAM" id="SSF56059">
    <property type="entry name" value="Glutathione synthetase ATP-binding domain-like"/>
    <property type="match status" value="1"/>
</dbReference>
<dbReference type="Gene3D" id="3.40.50.720">
    <property type="entry name" value="NAD(P)-binding Rossmann-like Domain"/>
    <property type="match status" value="1"/>
</dbReference>
<dbReference type="InterPro" id="IPR003781">
    <property type="entry name" value="CoA-bd"/>
</dbReference>
<evidence type="ECO:0000259" key="2">
    <source>
        <dbReference type="PROSITE" id="PS50975"/>
    </source>
</evidence>
<dbReference type="Pfam" id="PF13607">
    <property type="entry name" value="Succ_CoA_lig"/>
    <property type="match status" value="1"/>
</dbReference>
<dbReference type="InterPro" id="IPR016102">
    <property type="entry name" value="Succinyl-CoA_synth-like"/>
</dbReference>
<dbReference type="EMBL" id="JACBYE010000097">
    <property type="protein sequence ID" value="NYS95586.1"/>
    <property type="molecule type" value="Genomic_DNA"/>
</dbReference>
<dbReference type="InterPro" id="IPR013815">
    <property type="entry name" value="ATP_grasp_subdomain_1"/>
</dbReference>
<dbReference type="PROSITE" id="PS50975">
    <property type="entry name" value="ATP_GRASP"/>
    <property type="match status" value="1"/>
</dbReference>
<dbReference type="Gene3D" id="3.40.630.30">
    <property type="match status" value="1"/>
</dbReference>
<dbReference type="PANTHER" id="PTHR42793">
    <property type="entry name" value="COA BINDING DOMAIN CONTAINING PROTEIN"/>
    <property type="match status" value="1"/>
</dbReference>
<evidence type="ECO:0000259" key="3">
    <source>
        <dbReference type="PROSITE" id="PS51186"/>
    </source>
</evidence>
<dbReference type="Gene3D" id="3.30.1490.20">
    <property type="entry name" value="ATP-grasp fold, A domain"/>
    <property type="match status" value="1"/>
</dbReference>